<keyword evidence="3" id="KW-1185">Reference proteome</keyword>
<proteinExistence type="predicted"/>
<name>A0AA38BT65_TAXCH</name>
<feature type="non-terminal residue" evidence="2">
    <location>
        <position position="1"/>
    </location>
</feature>
<dbReference type="Proteomes" id="UP000824469">
    <property type="component" value="Unassembled WGS sequence"/>
</dbReference>
<reference evidence="2 3" key="1">
    <citation type="journal article" date="2021" name="Nat. Plants">
        <title>The Taxus genome provides insights into paclitaxel biosynthesis.</title>
        <authorList>
            <person name="Xiong X."/>
            <person name="Gou J."/>
            <person name="Liao Q."/>
            <person name="Li Y."/>
            <person name="Zhou Q."/>
            <person name="Bi G."/>
            <person name="Li C."/>
            <person name="Du R."/>
            <person name="Wang X."/>
            <person name="Sun T."/>
            <person name="Guo L."/>
            <person name="Liang H."/>
            <person name="Lu P."/>
            <person name="Wu Y."/>
            <person name="Zhang Z."/>
            <person name="Ro D.K."/>
            <person name="Shang Y."/>
            <person name="Huang S."/>
            <person name="Yan J."/>
        </authorList>
    </citation>
    <scope>NUCLEOTIDE SEQUENCE [LARGE SCALE GENOMIC DNA]</scope>
    <source>
        <strain evidence="2">Ta-2019</strain>
    </source>
</reference>
<evidence type="ECO:0000313" key="3">
    <source>
        <dbReference type="Proteomes" id="UP000824469"/>
    </source>
</evidence>
<dbReference type="EMBL" id="JAHRHJ020003813">
    <property type="protein sequence ID" value="KAH9288782.1"/>
    <property type="molecule type" value="Genomic_DNA"/>
</dbReference>
<protein>
    <submittedName>
        <fullName evidence="2">Uncharacterized protein</fullName>
    </submittedName>
</protein>
<organism evidence="2 3">
    <name type="scientific">Taxus chinensis</name>
    <name type="common">Chinese yew</name>
    <name type="synonym">Taxus wallichiana var. chinensis</name>
    <dbReference type="NCBI Taxonomy" id="29808"/>
    <lineage>
        <taxon>Eukaryota</taxon>
        <taxon>Viridiplantae</taxon>
        <taxon>Streptophyta</taxon>
        <taxon>Embryophyta</taxon>
        <taxon>Tracheophyta</taxon>
        <taxon>Spermatophyta</taxon>
        <taxon>Pinopsida</taxon>
        <taxon>Pinidae</taxon>
        <taxon>Conifers II</taxon>
        <taxon>Cupressales</taxon>
        <taxon>Taxaceae</taxon>
        <taxon>Taxus</taxon>
    </lineage>
</organism>
<accession>A0AA38BT65</accession>
<feature type="region of interest" description="Disordered" evidence="1">
    <location>
        <begin position="45"/>
        <end position="70"/>
    </location>
</feature>
<sequence length="70" mass="7656">EGDEKVPSFSSIFFTPAQSKKGISVQIVAAKDKKKNKEYCPPEVTQNKIINRGSPLPPSMESAKEHATIP</sequence>
<dbReference type="AlphaFoldDB" id="A0AA38BT65"/>
<feature type="non-terminal residue" evidence="2">
    <location>
        <position position="70"/>
    </location>
</feature>
<evidence type="ECO:0000256" key="1">
    <source>
        <dbReference type="SAM" id="MobiDB-lite"/>
    </source>
</evidence>
<comment type="caution">
    <text evidence="2">The sequence shown here is derived from an EMBL/GenBank/DDBJ whole genome shotgun (WGS) entry which is preliminary data.</text>
</comment>
<gene>
    <name evidence="2" type="ORF">KI387_032899</name>
</gene>
<evidence type="ECO:0000313" key="2">
    <source>
        <dbReference type="EMBL" id="KAH9288782.1"/>
    </source>
</evidence>